<dbReference type="SUPFAM" id="SSF58104">
    <property type="entry name" value="Methyl-accepting chemotaxis protein (MCP) signaling domain"/>
    <property type="match status" value="1"/>
</dbReference>
<keyword evidence="5" id="KW-0997">Cell inner membrane</keyword>
<dbReference type="GO" id="GO:0006935">
    <property type="term" value="P:chemotaxis"/>
    <property type="evidence" value="ECO:0007669"/>
    <property type="project" value="UniProtKB-KW"/>
</dbReference>
<dbReference type="Pfam" id="PF00672">
    <property type="entry name" value="HAMP"/>
    <property type="match status" value="1"/>
</dbReference>
<evidence type="ECO:0000313" key="15">
    <source>
        <dbReference type="EMBL" id="TWI69800.1"/>
    </source>
</evidence>
<evidence type="ECO:0000256" key="12">
    <source>
        <dbReference type="SAM" id="Phobius"/>
    </source>
</evidence>
<dbReference type="PRINTS" id="PR00260">
    <property type="entry name" value="CHEMTRNSDUCR"/>
</dbReference>
<dbReference type="InterPro" id="IPR004089">
    <property type="entry name" value="MCPsignal_dom"/>
</dbReference>
<evidence type="ECO:0000259" key="13">
    <source>
        <dbReference type="PROSITE" id="PS50111"/>
    </source>
</evidence>
<dbReference type="InterPro" id="IPR003660">
    <property type="entry name" value="HAMP_dom"/>
</dbReference>
<feature type="transmembrane region" description="Helical" evidence="12">
    <location>
        <begin position="197"/>
        <end position="218"/>
    </location>
</feature>
<evidence type="ECO:0000313" key="16">
    <source>
        <dbReference type="Proteomes" id="UP000318431"/>
    </source>
</evidence>
<proteinExistence type="inferred from homology"/>
<dbReference type="GO" id="GO:0005886">
    <property type="term" value="C:plasma membrane"/>
    <property type="evidence" value="ECO:0007669"/>
    <property type="project" value="UniProtKB-SubCell"/>
</dbReference>
<dbReference type="FunFam" id="1.10.287.950:FF:000001">
    <property type="entry name" value="Methyl-accepting chemotaxis sensory transducer"/>
    <property type="match status" value="1"/>
</dbReference>
<evidence type="ECO:0000256" key="5">
    <source>
        <dbReference type="ARBA" id="ARBA00022519"/>
    </source>
</evidence>
<keyword evidence="3" id="KW-0488">Methylation</keyword>
<evidence type="ECO:0000256" key="9">
    <source>
        <dbReference type="ARBA" id="ARBA00023224"/>
    </source>
</evidence>
<dbReference type="SMART" id="SM00283">
    <property type="entry name" value="MA"/>
    <property type="match status" value="1"/>
</dbReference>
<comment type="subcellular location">
    <subcellularLocation>
        <location evidence="1">Cell inner membrane</location>
        <topology evidence="1">Multi-pass membrane protein</topology>
    </subcellularLocation>
</comment>
<evidence type="ECO:0000256" key="6">
    <source>
        <dbReference type="ARBA" id="ARBA00022692"/>
    </source>
</evidence>
<dbReference type="PANTHER" id="PTHR43531:SF14">
    <property type="entry name" value="METHYL-ACCEPTING CHEMOTAXIS PROTEIN I-RELATED"/>
    <property type="match status" value="1"/>
</dbReference>
<sequence length="550" mass="58209">MKNLRIKTIIFGVIGALVALMLAIGALGYHTTQRSVELLEDAVLRSSQQQLTLANLLFRMEANRSQVLQALQHNPDSKYAVMHDHPLANHFKNIAANTKTLETEREALLSAVRAGDTRAAIDRWMAASDNLGLAMIGAASKAIEAGDWDRGQEILIRDINPTYLKGQKAYTELQELITARNAAQSEALHAELRSLNLLTLAAVLIAVALAAAAAAYLARAITAPLHSAVRLARQVADGDLSAHIDVSSRNEFGQLQHALRDMTASLAGIVTEVRTGSDVIASTSKEIADGNMDLSARTEQQASAIEETAASVEQLTSTVRQNADNARQASEVAAGASRVAAAGGEVVMEVVGTMSAINESARRIVDIIAVIDGIAFQTNILALNAAVEAARAGEQGRGFAVVAAEVRNLAQRSATAAKEIKVLITDSAEKIENGSRLVDKAGTTMDEIVGNVQRVADIMVEITAASAEQSAGIDQIHRAISDMDQVTQQNAALVEQAAGATQFLQGRADNLASQVNVFRLAPVAQTGKADGDARGKHVLRIAARQQAVLA</sequence>
<keyword evidence="7 12" id="KW-1133">Transmembrane helix</keyword>
<feature type="transmembrane region" description="Helical" evidence="12">
    <location>
        <begin position="6"/>
        <end position="29"/>
    </location>
</feature>
<reference evidence="15 16" key="1">
    <citation type="journal article" date="2015" name="Stand. Genomic Sci.">
        <title>Genomic Encyclopedia of Bacterial and Archaeal Type Strains, Phase III: the genomes of soil and plant-associated and newly described type strains.</title>
        <authorList>
            <person name="Whitman W.B."/>
            <person name="Woyke T."/>
            <person name="Klenk H.P."/>
            <person name="Zhou Y."/>
            <person name="Lilburn T.G."/>
            <person name="Beck B.J."/>
            <person name="De Vos P."/>
            <person name="Vandamme P."/>
            <person name="Eisen J.A."/>
            <person name="Garrity G."/>
            <person name="Hugenholtz P."/>
            <person name="Kyrpides N.C."/>
        </authorList>
    </citation>
    <scope>NUCLEOTIDE SEQUENCE [LARGE SCALE GENOMIC DNA]</scope>
    <source>
        <strain evidence="15 16">CGMCC 1.10822</strain>
    </source>
</reference>
<dbReference type="InterPro" id="IPR004090">
    <property type="entry name" value="Chemotax_Me-accpt_rcpt"/>
</dbReference>
<evidence type="ECO:0000256" key="8">
    <source>
        <dbReference type="ARBA" id="ARBA00023136"/>
    </source>
</evidence>
<protein>
    <submittedName>
        <fullName evidence="15">Methyl-accepting chemotaxis sensory transducer with TarH sensor</fullName>
    </submittedName>
</protein>
<dbReference type="PROSITE" id="PS50111">
    <property type="entry name" value="CHEMOTAXIS_TRANSDUC_2"/>
    <property type="match status" value="1"/>
</dbReference>
<keyword evidence="16" id="KW-1185">Reference proteome</keyword>
<dbReference type="EMBL" id="VLLB01000001">
    <property type="protein sequence ID" value="TWI69800.1"/>
    <property type="molecule type" value="Genomic_DNA"/>
</dbReference>
<dbReference type="GO" id="GO:0007165">
    <property type="term" value="P:signal transduction"/>
    <property type="evidence" value="ECO:0007669"/>
    <property type="project" value="UniProtKB-KW"/>
</dbReference>
<gene>
    <name evidence="15" type="ORF">IP91_00873</name>
</gene>
<feature type="domain" description="HAMP" evidence="14">
    <location>
        <begin position="219"/>
        <end position="271"/>
    </location>
</feature>
<keyword evidence="8 12" id="KW-0472">Membrane</keyword>
<dbReference type="Pfam" id="PF02203">
    <property type="entry name" value="TarH"/>
    <property type="match status" value="1"/>
</dbReference>
<dbReference type="CDD" id="cd06225">
    <property type="entry name" value="HAMP"/>
    <property type="match status" value="1"/>
</dbReference>
<evidence type="ECO:0000256" key="7">
    <source>
        <dbReference type="ARBA" id="ARBA00022989"/>
    </source>
</evidence>
<evidence type="ECO:0000256" key="10">
    <source>
        <dbReference type="ARBA" id="ARBA00029447"/>
    </source>
</evidence>
<dbReference type="RefSeq" id="WP_145647533.1">
    <property type="nucleotide sequence ID" value="NZ_VLLB01000001.1"/>
</dbReference>
<dbReference type="Proteomes" id="UP000318431">
    <property type="component" value="Unassembled WGS sequence"/>
</dbReference>
<dbReference type="Pfam" id="PF00015">
    <property type="entry name" value="MCPsignal"/>
    <property type="match status" value="1"/>
</dbReference>
<dbReference type="OrthoDB" id="9806477at2"/>
<dbReference type="InterPro" id="IPR051310">
    <property type="entry name" value="MCP_chemotaxis"/>
</dbReference>
<keyword evidence="2" id="KW-1003">Cell membrane</keyword>
<evidence type="ECO:0000256" key="11">
    <source>
        <dbReference type="PROSITE-ProRule" id="PRU00284"/>
    </source>
</evidence>
<comment type="similarity">
    <text evidence="10">Belongs to the methyl-accepting chemotaxis (MCP) protein family.</text>
</comment>
<dbReference type="PROSITE" id="PS50885">
    <property type="entry name" value="HAMP"/>
    <property type="match status" value="1"/>
</dbReference>
<feature type="domain" description="Methyl-accepting transducer" evidence="13">
    <location>
        <begin position="276"/>
        <end position="505"/>
    </location>
</feature>
<keyword evidence="9 11" id="KW-0807">Transducer</keyword>
<evidence type="ECO:0000256" key="4">
    <source>
        <dbReference type="ARBA" id="ARBA00022500"/>
    </source>
</evidence>
<dbReference type="InterPro" id="IPR003122">
    <property type="entry name" value="Tar_rcpt_lig-bd"/>
</dbReference>
<organism evidence="15 16">
    <name type="scientific">Pseudoduganella lurida</name>
    <dbReference type="NCBI Taxonomy" id="1036180"/>
    <lineage>
        <taxon>Bacteria</taxon>
        <taxon>Pseudomonadati</taxon>
        <taxon>Pseudomonadota</taxon>
        <taxon>Betaproteobacteria</taxon>
        <taxon>Burkholderiales</taxon>
        <taxon>Oxalobacteraceae</taxon>
        <taxon>Telluria group</taxon>
        <taxon>Pseudoduganella</taxon>
    </lineage>
</organism>
<accession>A0A562RN01</accession>
<dbReference type="PANTHER" id="PTHR43531">
    <property type="entry name" value="PROTEIN ICFG"/>
    <property type="match status" value="1"/>
</dbReference>
<dbReference type="AlphaFoldDB" id="A0A562RN01"/>
<dbReference type="SMART" id="SM00304">
    <property type="entry name" value="HAMP"/>
    <property type="match status" value="1"/>
</dbReference>
<name>A0A562RN01_9BURK</name>
<keyword evidence="4" id="KW-0145">Chemotaxis</keyword>
<evidence type="ECO:0000256" key="1">
    <source>
        <dbReference type="ARBA" id="ARBA00004429"/>
    </source>
</evidence>
<dbReference type="GO" id="GO:0004888">
    <property type="term" value="F:transmembrane signaling receptor activity"/>
    <property type="evidence" value="ECO:0007669"/>
    <property type="project" value="InterPro"/>
</dbReference>
<keyword evidence="6 12" id="KW-0812">Transmembrane</keyword>
<evidence type="ECO:0000256" key="2">
    <source>
        <dbReference type="ARBA" id="ARBA00022475"/>
    </source>
</evidence>
<dbReference type="Gene3D" id="1.10.287.950">
    <property type="entry name" value="Methyl-accepting chemotaxis protein"/>
    <property type="match status" value="1"/>
</dbReference>
<comment type="caution">
    <text evidence="15">The sequence shown here is derived from an EMBL/GenBank/DDBJ whole genome shotgun (WGS) entry which is preliminary data.</text>
</comment>
<dbReference type="CDD" id="cd11386">
    <property type="entry name" value="MCP_signal"/>
    <property type="match status" value="1"/>
</dbReference>
<evidence type="ECO:0000259" key="14">
    <source>
        <dbReference type="PROSITE" id="PS50885"/>
    </source>
</evidence>
<evidence type="ECO:0000256" key="3">
    <source>
        <dbReference type="ARBA" id="ARBA00022481"/>
    </source>
</evidence>